<dbReference type="STRING" id="1348612.A0A397JDA3"/>
<sequence length="452" mass="52406">MSQEIEKIVYCTAGHSSNDFFCSDRRNIIYSSGSSGNCLLCTKEHFIQEFETWSSGNANIDKIIQESQINNRWEKLHWIPYDNFQNIKHIADGGYGSVYSAELKGEIKQSWDFIKQDWEYCTTNYEFALKEINDSKYDIAEFLEMINTVDSDEFIAMYYGISKNPFTQNYIIVMELFDGDLHKFLTKVFWDLGWKLKIEILFSIVSGLECLHEKRLVHCDFHGGNSLILCSFDFSDAQGSIDLGLCKHESDLILNSDKKNNKIYGSIPYIPPEVLKGNEFAREGDIYSFGGIMYEIVTAQRPFADQAHDTYLMIDICNGVRPKVPDFMLNWIPEWYLNLMYRCWSDDPSERPTSIELSNLFREITDKLYASVVDNNVMRQLKISDENQRNTSKSQKQEFFELFSHSNKLHSQSSYIGRYIHTLHGLHDFLDEIKSGKSSDPNLLLKSNESTT</sequence>
<dbReference type="AlphaFoldDB" id="A0A397JDA3"/>
<proteinExistence type="predicted"/>
<dbReference type="EMBL" id="PQFF01000082">
    <property type="protein sequence ID" value="RHZ83916.1"/>
    <property type="molecule type" value="Genomic_DNA"/>
</dbReference>
<organism evidence="2 3">
    <name type="scientific">Diversispora epigaea</name>
    <dbReference type="NCBI Taxonomy" id="1348612"/>
    <lineage>
        <taxon>Eukaryota</taxon>
        <taxon>Fungi</taxon>
        <taxon>Fungi incertae sedis</taxon>
        <taxon>Mucoromycota</taxon>
        <taxon>Glomeromycotina</taxon>
        <taxon>Glomeromycetes</taxon>
        <taxon>Diversisporales</taxon>
        <taxon>Diversisporaceae</taxon>
        <taxon>Diversispora</taxon>
    </lineage>
</organism>
<dbReference type="GO" id="GO:0004672">
    <property type="term" value="F:protein kinase activity"/>
    <property type="evidence" value="ECO:0007669"/>
    <property type="project" value="InterPro"/>
</dbReference>
<dbReference type="Proteomes" id="UP000266861">
    <property type="component" value="Unassembled WGS sequence"/>
</dbReference>
<dbReference type="SUPFAM" id="SSF56112">
    <property type="entry name" value="Protein kinase-like (PK-like)"/>
    <property type="match status" value="1"/>
</dbReference>
<gene>
    <name evidence="2" type="ORF">Glove_86g53</name>
</gene>
<evidence type="ECO:0000313" key="3">
    <source>
        <dbReference type="Proteomes" id="UP000266861"/>
    </source>
</evidence>
<name>A0A397JDA3_9GLOM</name>
<reference evidence="2 3" key="1">
    <citation type="submission" date="2018-08" db="EMBL/GenBank/DDBJ databases">
        <title>Genome and evolution of the arbuscular mycorrhizal fungus Diversispora epigaea (formerly Glomus versiforme) and its bacterial endosymbionts.</title>
        <authorList>
            <person name="Sun X."/>
            <person name="Fei Z."/>
            <person name="Harrison M."/>
        </authorList>
    </citation>
    <scope>NUCLEOTIDE SEQUENCE [LARGE SCALE GENOMIC DNA]</scope>
    <source>
        <strain evidence="2 3">IT104</strain>
    </source>
</reference>
<dbReference type="GO" id="GO:0005524">
    <property type="term" value="F:ATP binding"/>
    <property type="evidence" value="ECO:0007669"/>
    <property type="project" value="InterPro"/>
</dbReference>
<dbReference type="InterPro" id="IPR011009">
    <property type="entry name" value="Kinase-like_dom_sf"/>
</dbReference>
<dbReference type="OrthoDB" id="26722at2759"/>
<dbReference type="InterPro" id="IPR000719">
    <property type="entry name" value="Prot_kinase_dom"/>
</dbReference>
<dbReference type="PROSITE" id="PS50011">
    <property type="entry name" value="PROTEIN_KINASE_DOM"/>
    <property type="match status" value="1"/>
</dbReference>
<evidence type="ECO:0000313" key="2">
    <source>
        <dbReference type="EMBL" id="RHZ83916.1"/>
    </source>
</evidence>
<dbReference type="PANTHER" id="PTHR23257">
    <property type="entry name" value="SERINE-THREONINE PROTEIN KINASE"/>
    <property type="match status" value="1"/>
</dbReference>
<keyword evidence="3" id="KW-1185">Reference proteome</keyword>
<dbReference type="InterPro" id="IPR001245">
    <property type="entry name" value="Ser-Thr/Tyr_kinase_cat_dom"/>
</dbReference>
<dbReference type="PANTHER" id="PTHR23257:SF963">
    <property type="entry name" value="AT08303P"/>
    <property type="match status" value="1"/>
</dbReference>
<dbReference type="GO" id="GO:0005737">
    <property type="term" value="C:cytoplasm"/>
    <property type="evidence" value="ECO:0007669"/>
    <property type="project" value="TreeGrafter"/>
</dbReference>
<dbReference type="Gene3D" id="1.10.510.10">
    <property type="entry name" value="Transferase(Phosphotransferase) domain 1"/>
    <property type="match status" value="1"/>
</dbReference>
<feature type="domain" description="Protein kinase" evidence="1">
    <location>
        <begin position="84"/>
        <end position="361"/>
    </location>
</feature>
<protein>
    <recommendedName>
        <fullName evidence="1">Protein kinase domain-containing protein</fullName>
    </recommendedName>
</protein>
<evidence type="ECO:0000259" key="1">
    <source>
        <dbReference type="PROSITE" id="PS50011"/>
    </source>
</evidence>
<dbReference type="GO" id="GO:0007165">
    <property type="term" value="P:signal transduction"/>
    <property type="evidence" value="ECO:0007669"/>
    <property type="project" value="TreeGrafter"/>
</dbReference>
<comment type="caution">
    <text evidence="2">The sequence shown here is derived from an EMBL/GenBank/DDBJ whole genome shotgun (WGS) entry which is preliminary data.</text>
</comment>
<accession>A0A397JDA3</accession>
<dbReference type="Pfam" id="PF07714">
    <property type="entry name" value="PK_Tyr_Ser-Thr"/>
    <property type="match status" value="1"/>
</dbReference>
<dbReference type="InterPro" id="IPR050167">
    <property type="entry name" value="Ser_Thr_protein_kinase"/>
</dbReference>